<feature type="region of interest" description="Disordered" evidence="12">
    <location>
        <begin position="983"/>
        <end position="1027"/>
    </location>
</feature>
<dbReference type="PRINTS" id="PR00205">
    <property type="entry name" value="CADHERIN"/>
</dbReference>
<keyword evidence="6 11" id="KW-0106">Calcium</keyword>
<dbReference type="GO" id="GO:0009653">
    <property type="term" value="P:anatomical structure morphogenesis"/>
    <property type="evidence" value="ECO:0007669"/>
    <property type="project" value="UniProtKB-ARBA"/>
</dbReference>
<feature type="region of interest" description="Disordered" evidence="12">
    <location>
        <begin position="857"/>
        <end position="936"/>
    </location>
</feature>
<feature type="compositionally biased region" description="Polar residues" evidence="12">
    <location>
        <begin position="886"/>
        <end position="920"/>
    </location>
</feature>
<feature type="domain" description="Cadherin" evidence="15">
    <location>
        <begin position="251"/>
        <end position="358"/>
    </location>
</feature>
<dbReference type="InterPro" id="IPR002126">
    <property type="entry name" value="Cadherin-like_dom"/>
</dbReference>
<dbReference type="Pfam" id="PF00028">
    <property type="entry name" value="Cadherin"/>
    <property type="match status" value="5"/>
</dbReference>
<evidence type="ECO:0000256" key="4">
    <source>
        <dbReference type="ARBA" id="ARBA00022729"/>
    </source>
</evidence>
<evidence type="ECO:0000256" key="8">
    <source>
        <dbReference type="ARBA" id="ARBA00022989"/>
    </source>
</evidence>
<dbReference type="PANTHER" id="PTHR24028">
    <property type="entry name" value="CADHERIN-87A"/>
    <property type="match status" value="1"/>
</dbReference>
<evidence type="ECO:0000256" key="10">
    <source>
        <dbReference type="ARBA" id="ARBA00023180"/>
    </source>
</evidence>
<evidence type="ECO:0000256" key="12">
    <source>
        <dbReference type="SAM" id="MobiDB-lite"/>
    </source>
</evidence>
<dbReference type="EMBL" id="JABFDY010000005">
    <property type="protein sequence ID" value="KAF7707155.1"/>
    <property type="molecule type" value="Genomic_DNA"/>
</dbReference>
<dbReference type="FunFam" id="2.60.40.60:FF:000007">
    <property type="entry name" value="Protocadherin alpha 2"/>
    <property type="match status" value="1"/>
</dbReference>
<dbReference type="AlphaFoldDB" id="A0A8T0BJM4"/>
<dbReference type="Proteomes" id="UP000606274">
    <property type="component" value="Unassembled WGS sequence"/>
</dbReference>
<feature type="region of interest" description="Disordered" evidence="12">
    <location>
        <begin position="1157"/>
        <end position="1181"/>
    </location>
</feature>
<dbReference type="FunFam" id="2.60.40.60:FF:000020">
    <property type="entry name" value="Dachsous cadherin-related 1b"/>
    <property type="match status" value="1"/>
</dbReference>
<evidence type="ECO:0000313" key="16">
    <source>
        <dbReference type="EMBL" id="KAF7707155.1"/>
    </source>
</evidence>
<keyword evidence="2" id="KW-1003">Cell membrane</keyword>
<proteinExistence type="predicted"/>
<dbReference type="InterPro" id="IPR020894">
    <property type="entry name" value="Cadherin_CS"/>
</dbReference>
<feature type="compositionally biased region" description="Basic and acidic residues" evidence="12">
    <location>
        <begin position="924"/>
        <end position="936"/>
    </location>
</feature>
<evidence type="ECO:0000259" key="15">
    <source>
        <dbReference type="PROSITE" id="PS50268"/>
    </source>
</evidence>
<keyword evidence="9 13" id="KW-0472">Membrane</keyword>
<evidence type="ECO:0000313" key="17">
    <source>
        <dbReference type="Proteomes" id="UP000606274"/>
    </source>
</evidence>
<dbReference type="GO" id="GO:0007156">
    <property type="term" value="P:homophilic cell adhesion via plasma membrane adhesion molecules"/>
    <property type="evidence" value="ECO:0007669"/>
    <property type="project" value="InterPro"/>
</dbReference>
<keyword evidence="10" id="KW-0325">Glycoprotein</keyword>
<comment type="subcellular location">
    <subcellularLocation>
        <location evidence="1">Cell membrane</location>
        <topology evidence="1">Single-pass type I membrane protein</topology>
    </subcellularLocation>
</comment>
<keyword evidence="5" id="KW-0677">Repeat</keyword>
<organism evidence="16 17">
    <name type="scientific">Silurus meridionalis</name>
    <name type="common">Southern catfish</name>
    <name type="synonym">Silurus soldatovi meridionalis</name>
    <dbReference type="NCBI Taxonomy" id="175797"/>
    <lineage>
        <taxon>Eukaryota</taxon>
        <taxon>Metazoa</taxon>
        <taxon>Chordata</taxon>
        <taxon>Craniata</taxon>
        <taxon>Vertebrata</taxon>
        <taxon>Euteleostomi</taxon>
        <taxon>Actinopterygii</taxon>
        <taxon>Neopterygii</taxon>
        <taxon>Teleostei</taxon>
        <taxon>Ostariophysi</taxon>
        <taxon>Siluriformes</taxon>
        <taxon>Siluridae</taxon>
        <taxon>Silurus</taxon>
    </lineage>
</organism>
<feature type="compositionally biased region" description="Basic and acidic residues" evidence="12">
    <location>
        <begin position="796"/>
        <end position="806"/>
    </location>
</feature>
<dbReference type="InterPro" id="IPR050174">
    <property type="entry name" value="Protocadherin/Cadherin-CA"/>
</dbReference>
<reference evidence="16" key="1">
    <citation type="submission" date="2020-08" db="EMBL/GenBank/DDBJ databases">
        <title>Chromosome-level assembly of Southern catfish (Silurus meridionalis) provides insights into visual adaptation to the nocturnal and benthic lifestyles.</title>
        <authorList>
            <person name="Zhang Y."/>
            <person name="Wang D."/>
            <person name="Peng Z."/>
        </authorList>
    </citation>
    <scope>NUCLEOTIDE SEQUENCE</scope>
    <source>
        <strain evidence="16">SWU-2019-XX</strain>
        <tissue evidence="16">Muscle</tissue>
    </source>
</reference>
<name>A0A8T0BJM4_SILME</name>
<dbReference type="InterPro" id="IPR015919">
    <property type="entry name" value="Cadherin-like_sf"/>
</dbReference>
<keyword evidence="7" id="KW-0130">Cell adhesion</keyword>
<feature type="compositionally biased region" description="Polar residues" evidence="12">
    <location>
        <begin position="1085"/>
        <end position="1102"/>
    </location>
</feature>
<feature type="compositionally biased region" description="Polar residues" evidence="12">
    <location>
        <begin position="1163"/>
        <end position="1172"/>
    </location>
</feature>
<feature type="domain" description="Cadherin" evidence="15">
    <location>
        <begin position="470"/>
        <end position="578"/>
    </location>
</feature>
<evidence type="ECO:0000256" key="13">
    <source>
        <dbReference type="SAM" id="Phobius"/>
    </source>
</evidence>
<evidence type="ECO:0000256" key="5">
    <source>
        <dbReference type="ARBA" id="ARBA00022737"/>
    </source>
</evidence>
<dbReference type="FunFam" id="2.60.40.60:FF:000002">
    <property type="entry name" value="Protocadherin alpha 2"/>
    <property type="match status" value="1"/>
</dbReference>
<comment type="caution">
    <text evidence="16">The sequence shown here is derived from an EMBL/GenBank/DDBJ whole genome shotgun (WGS) entry which is preliminary data.</text>
</comment>
<dbReference type="SUPFAM" id="SSF49313">
    <property type="entry name" value="Cadherin-like"/>
    <property type="match status" value="6"/>
</dbReference>
<feature type="region of interest" description="Disordered" evidence="12">
    <location>
        <begin position="769"/>
        <end position="827"/>
    </location>
</feature>
<feature type="domain" description="Cadherin" evidence="15">
    <location>
        <begin position="627"/>
        <end position="721"/>
    </location>
</feature>
<dbReference type="GO" id="GO:0005509">
    <property type="term" value="F:calcium ion binding"/>
    <property type="evidence" value="ECO:0007669"/>
    <property type="project" value="UniProtKB-UniRule"/>
</dbReference>
<evidence type="ECO:0000256" key="14">
    <source>
        <dbReference type="SAM" id="SignalP"/>
    </source>
</evidence>
<feature type="region of interest" description="Disordered" evidence="12">
    <location>
        <begin position="1076"/>
        <end position="1114"/>
    </location>
</feature>
<dbReference type="FunFam" id="2.60.40.60:FF:000003">
    <property type="entry name" value="Protocadherin alpha 2"/>
    <property type="match status" value="1"/>
</dbReference>
<evidence type="ECO:0000256" key="7">
    <source>
        <dbReference type="ARBA" id="ARBA00022889"/>
    </source>
</evidence>
<sequence>MDSQLQSSHTAMLQCWLLFVASINFCKGQHLENDPIIIQYNVQEEQPAGTRVGCLLDNLRHKGETGSLEDFRIVEHGHSLPFAVAKNDGMVSTLGQLDREELCRGADQCELAFSVLYRRGGAVHFLRVRVEVMDINDHSPSFPSPVQEVEISETVGLRMRIPLDRAEDPDAGFNGLQTYSLSPSHHFALDVRPSGGTKHPELVVIKELDREMDSSFELTLMAWDKGNPLRSGSTKVKVIVLDSNDNSPVFEEAAPIVDLPEDTVKGTVVINLHATDPDQGANGEVVYSLSKHAPLDVQRLFSVDPQTGAVVLKGLLDFEEKRSYEVDIQAKDRGHNAIPSHCKMQVRVQDVNDNAPRIHVTWTPPDSPVATVLEGASNETFLALVMVSDADSGLNGKVQAQIQQGSGPFRLKQIHGDNYIIVTNGSLDRERQMEYNITLLAQDSGVPSLSCVRHLTVHILDENDNAPVFSKMLYTGVFKENNKPGLHVLTLEANDVDLDLSGRVSYSIRESNELETPTASFLIHPSSGAVIAQQSLDYEESQTYSFIVEAVDHGYPPMTSSATVLIMVEDVNDNYPIIKDPLTKNGVAVVSVPVNAEKGEIVTELKNQVHEIHHPLSNHSSQYNFEGFLATTILASDSDSGLNGKLQFKIIEGNPSRLFWLDEITGQLYVNTTNATELIGKAFKVIIAVSDMGTPPLVTQTTMELTFINVRDHLKNSAPGQQAQFSFTMLLAICIGGTCLLLLLAFALVSTFCRPEKRDTHAYNCRQAESTYASHPRRPQKHIQKTDIQLVPVLRGRKDDLSKEESQPLSSDSPLPEEPQPESQLSLSPTLAHLVQSQAYAENNGTLPFIQSKTLRKPGSIECPNTPTTPYRTLRKARNPSSSSSLHSQTNTLRRPTPAEGTTQTDSQTVVSGPFTQATLRKTKTSEKNGRLEEQDRHRQILRNLVRLSMALGENSLELSSASPEVQQVSQLLSLLHQGQFQTRPNFRGNKYSHRGGRNGAQDADWLSTKDSGHGESEPGDVDWEAGRDFPVDTLLEEGLTNLLSNHDDVFSDLPDPAWMARLSLPLTSDYHDNLYVPDGLPPTEDQSSTLGSPNDSASFSTFGKAPEKTGSIGGETLLSEVSTLFEMLMTQKADAQPRSDILYRLSAAYHHSLALSGHQGRETSPNETSPTIRCATPNRY</sequence>
<dbReference type="Pfam" id="PF08266">
    <property type="entry name" value="Cadherin_2"/>
    <property type="match status" value="1"/>
</dbReference>
<dbReference type="OrthoDB" id="6252479at2759"/>
<keyword evidence="8 13" id="KW-1133">Transmembrane helix</keyword>
<feature type="domain" description="Cadherin" evidence="15">
    <location>
        <begin position="143"/>
        <end position="250"/>
    </location>
</feature>
<dbReference type="InterPro" id="IPR013164">
    <property type="entry name" value="Cadherin_N"/>
</dbReference>
<keyword evidence="3 13" id="KW-0812">Transmembrane</keyword>
<evidence type="ECO:0000256" key="6">
    <source>
        <dbReference type="ARBA" id="ARBA00022837"/>
    </source>
</evidence>
<dbReference type="CDD" id="cd11304">
    <property type="entry name" value="Cadherin_repeat"/>
    <property type="match status" value="6"/>
</dbReference>
<feature type="signal peptide" evidence="14">
    <location>
        <begin position="1"/>
        <end position="28"/>
    </location>
</feature>
<dbReference type="GO" id="GO:0005886">
    <property type="term" value="C:plasma membrane"/>
    <property type="evidence" value="ECO:0007669"/>
    <property type="project" value="UniProtKB-SubCell"/>
</dbReference>
<dbReference type="PROSITE" id="PS00232">
    <property type="entry name" value="CADHERIN_1"/>
    <property type="match status" value="2"/>
</dbReference>
<evidence type="ECO:0000256" key="3">
    <source>
        <dbReference type="ARBA" id="ARBA00022692"/>
    </source>
</evidence>
<feature type="chain" id="PRO_5035752392" description="Cadherin domain-containing protein" evidence="14">
    <location>
        <begin position="29"/>
        <end position="1181"/>
    </location>
</feature>
<dbReference type="Gene3D" id="2.60.40.60">
    <property type="entry name" value="Cadherins"/>
    <property type="match status" value="6"/>
</dbReference>
<keyword evidence="4 14" id="KW-0732">Signal</keyword>
<accession>A0A8T0BJM4</accession>
<evidence type="ECO:0000256" key="9">
    <source>
        <dbReference type="ARBA" id="ARBA00023136"/>
    </source>
</evidence>
<evidence type="ECO:0000256" key="1">
    <source>
        <dbReference type="ARBA" id="ARBA00004251"/>
    </source>
</evidence>
<evidence type="ECO:0000256" key="11">
    <source>
        <dbReference type="PROSITE-ProRule" id="PRU00043"/>
    </source>
</evidence>
<evidence type="ECO:0000256" key="2">
    <source>
        <dbReference type="ARBA" id="ARBA00022475"/>
    </source>
</evidence>
<feature type="domain" description="Cadherin" evidence="15">
    <location>
        <begin position="34"/>
        <end position="142"/>
    </location>
</feature>
<dbReference type="SMART" id="SM00112">
    <property type="entry name" value="CA"/>
    <property type="match status" value="6"/>
</dbReference>
<keyword evidence="17" id="KW-1185">Reference proteome</keyword>
<dbReference type="PROSITE" id="PS50268">
    <property type="entry name" value="CADHERIN_2"/>
    <property type="match status" value="6"/>
</dbReference>
<feature type="domain" description="Cadherin" evidence="15">
    <location>
        <begin position="364"/>
        <end position="469"/>
    </location>
</feature>
<protein>
    <recommendedName>
        <fullName evidence="15">Cadherin domain-containing protein</fullName>
    </recommendedName>
</protein>
<gene>
    <name evidence="16" type="ORF">HF521_018373</name>
</gene>
<feature type="transmembrane region" description="Helical" evidence="13">
    <location>
        <begin position="725"/>
        <end position="749"/>
    </location>
</feature>
<dbReference type="PANTHER" id="PTHR24028:SF42">
    <property type="entry name" value="PROTOCADHERIN-12"/>
    <property type="match status" value="1"/>
</dbReference>